<gene>
    <name evidence="2" type="ORF">BDD21_0629</name>
</gene>
<proteinExistence type="predicted"/>
<dbReference type="Proteomes" id="UP000274556">
    <property type="component" value="Unassembled WGS sequence"/>
</dbReference>
<protein>
    <submittedName>
        <fullName evidence="2">Uncharacterized protein</fullName>
    </submittedName>
</protein>
<name>A0A495V411_9GAMM</name>
<feature type="region of interest" description="Disordered" evidence="1">
    <location>
        <begin position="1"/>
        <end position="31"/>
    </location>
</feature>
<dbReference type="AlphaFoldDB" id="A0A495V411"/>
<feature type="compositionally biased region" description="Basic and acidic residues" evidence="1">
    <location>
        <begin position="13"/>
        <end position="27"/>
    </location>
</feature>
<accession>A0A495V411</accession>
<dbReference type="EMBL" id="RBXL01000001">
    <property type="protein sequence ID" value="RKT43305.1"/>
    <property type="molecule type" value="Genomic_DNA"/>
</dbReference>
<evidence type="ECO:0000313" key="3">
    <source>
        <dbReference type="Proteomes" id="UP000274556"/>
    </source>
</evidence>
<keyword evidence="3" id="KW-1185">Reference proteome</keyword>
<reference evidence="2 3" key="1">
    <citation type="submission" date="2018-10" db="EMBL/GenBank/DDBJ databases">
        <title>Genomic Encyclopedia of Archaeal and Bacterial Type Strains, Phase II (KMG-II): from individual species to whole genera.</title>
        <authorList>
            <person name="Goeker M."/>
        </authorList>
    </citation>
    <scope>NUCLEOTIDE SEQUENCE [LARGE SCALE GENOMIC DNA]</scope>
    <source>
        <strain evidence="2 3">DSM 235</strain>
    </source>
</reference>
<organism evidence="2 3">
    <name type="scientific">Thiocapsa rosea</name>
    <dbReference type="NCBI Taxonomy" id="69360"/>
    <lineage>
        <taxon>Bacteria</taxon>
        <taxon>Pseudomonadati</taxon>
        <taxon>Pseudomonadota</taxon>
        <taxon>Gammaproteobacteria</taxon>
        <taxon>Chromatiales</taxon>
        <taxon>Chromatiaceae</taxon>
        <taxon>Thiocapsa</taxon>
    </lineage>
</organism>
<evidence type="ECO:0000256" key="1">
    <source>
        <dbReference type="SAM" id="MobiDB-lite"/>
    </source>
</evidence>
<sequence length="167" mass="19179">MRALYFRRQGQSKNRDTRSEDRSDRAHNNRKGPLRRWAAAVLLIAGLGLESAAAAPLDEATKQLLIEAVEAAYVVDLYHSRCRSDGSNRRTENLNKLLASRMRMTVLRVQDDVFPERNYRKVQERLQREFLDMLAENGGCAGVKDSELPVEFRARYDEKMRAIEALP</sequence>
<comment type="caution">
    <text evidence="2">The sequence shown here is derived from an EMBL/GenBank/DDBJ whole genome shotgun (WGS) entry which is preliminary data.</text>
</comment>
<evidence type="ECO:0000313" key="2">
    <source>
        <dbReference type="EMBL" id="RKT43305.1"/>
    </source>
</evidence>